<reference evidence="2 3" key="1">
    <citation type="submission" date="2019-02" db="EMBL/GenBank/DDBJ databases">
        <title>Genomic Encyclopedia of Type Strains, Phase IV (KMG-IV): sequencing the most valuable type-strain genomes for metagenomic binning, comparative biology and taxonomic classification.</title>
        <authorList>
            <person name="Goeker M."/>
        </authorList>
    </citation>
    <scope>NUCLEOTIDE SEQUENCE [LARGE SCALE GENOMIC DNA]</scope>
    <source>
        <strain evidence="2 3">DSM 17196</strain>
    </source>
</reference>
<feature type="transmembrane region" description="Helical" evidence="1">
    <location>
        <begin position="20"/>
        <end position="39"/>
    </location>
</feature>
<proteinExistence type="predicted"/>
<keyword evidence="1" id="KW-1133">Transmembrane helix</keyword>
<gene>
    <name evidence="2" type="ORF">EV197_1702</name>
</gene>
<dbReference type="RefSeq" id="WP_130286279.1">
    <property type="nucleotide sequence ID" value="NZ_SGXE01000002.1"/>
</dbReference>
<protein>
    <recommendedName>
        <fullName evidence="4">PH (Pleckstrin Homology) domain-containing protein</fullName>
    </recommendedName>
</protein>
<keyword evidence="1" id="KW-0812">Transmembrane</keyword>
<dbReference type="EMBL" id="SGXE01000002">
    <property type="protein sequence ID" value="RZS93132.1"/>
    <property type="molecule type" value="Genomic_DNA"/>
</dbReference>
<keyword evidence="3" id="KW-1185">Reference proteome</keyword>
<evidence type="ECO:0000256" key="1">
    <source>
        <dbReference type="SAM" id="Phobius"/>
    </source>
</evidence>
<accession>A0A4Q7P379</accession>
<dbReference type="AlphaFoldDB" id="A0A4Q7P379"/>
<name>A0A4Q7P379_9FLAO</name>
<evidence type="ECO:0000313" key="2">
    <source>
        <dbReference type="EMBL" id="RZS93132.1"/>
    </source>
</evidence>
<feature type="transmembrane region" description="Helical" evidence="1">
    <location>
        <begin position="45"/>
        <end position="64"/>
    </location>
</feature>
<evidence type="ECO:0000313" key="3">
    <source>
        <dbReference type="Proteomes" id="UP000292262"/>
    </source>
</evidence>
<keyword evidence="1" id="KW-0472">Membrane</keyword>
<evidence type="ECO:0008006" key="4">
    <source>
        <dbReference type="Google" id="ProtNLM"/>
    </source>
</evidence>
<comment type="caution">
    <text evidence="2">The sequence shown here is derived from an EMBL/GenBank/DDBJ whole genome shotgun (WGS) entry which is preliminary data.</text>
</comment>
<dbReference type="OrthoDB" id="9944371at2"/>
<sequence length="154" mass="18312">MKGNRYAPNETVIKISKVKLLTESGLNVFLSFLCLYFAFSNLFGLRYLSLLLLFLFSYTSYHNIKKYKQEPKVQLRLSNKGLIPKNEFLITWSEILNIKVTVKPNYTSWVQKEYLVVNTNNSKMEFFINDLDITALRLEYLIKIYRNRFEQNNE</sequence>
<organism evidence="2 3">
    <name type="scientific">Aquimarina brevivitae</name>
    <dbReference type="NCBI Taxonomy" id="323412"/>
    <lineage>
        <taxon>Bacteria</taxon>
        <taxon>Pseudomonadati</taxon>
        <taxon>Bacteroidota</taxon>
        <taxon>Flavobacteriia</taxon>
        <taxon>Flavobacteriales</taxon>
        <taxon>Flavobacteriaceae</taxon>
        <taxon>Aquimarina</taxon>
    </lineage>
</organism>
<dbReference type="Proteomes" id="UP000292262">
    <property type="component" value="Unassembled WGS sequence"/>
</dbReference>